<accession>A0AAV4JF15</accession>
<evidence type="ECO:0000313" key="2">
    <source>
        <dbReference type="EMBL" id="GFS20634.1"/>
    </source>
</evidence>
<sequence length="114" mass="12161">MIHGHIKPEHTQGCTEAPSAREQGPRGGGEDCPCGILYDRGKKANERGLNPLDTCAYLHRSGSGSTNSPLLYPASHPTAILISIPLRAARVARNICLLANQRGERACRYNGAGV</sequence>
<organism evidence="2 3">
    <name type="scientific">Elysia marginata</name>
    <dbReference type="NCBI Taxonomy" id="1093978"/>
    <lineage>
        <taxon>Eukaryota</taxon>
        <taxon>Metazoa</taxon>
        <taxon>Spiralia</taxon>
        <taxon>Lophotrochozoa</taxon>
        <taxon>Mollusca</taxon>
        <taxon>Gastropoda</taxon>
        <taxon>Heterobranchia</taxon>
        <taxon>Euthyneura</taxon>
        <taxon>Panpulmonata</taxon>
        <taxon>Sacoglossa</taxon>
        <taxon>Placobranchoidea</taxon>
        <taxon>Plakobranchidae</taxon>
        <taxon>Elysia</taxon>
    </lineage>
</organism>
<comment type="caution">
    <text evidence="2">The sequence shown here is derived from an EMBL/GenBank/DDBJ whole genome shotgun (WGS) entry which is preliminary data.</text>
</comment>
<dbReference type="EMBL" id="BMAT01006831">
    <property type="protein sequence ID" value="GFS20634.1"/>
    <property type="molecule type" value="Genomic_DNA"/>
</dbReference>
<keyword evidence="3" id="KW-1185">Reference proteome</keyword>
<dbReference type="AlphaFoldDB" id="A0AAV4JF15"/>
<proteinExistence type="predicted"/>
<gene>
    <name evidence="2" type="ORF">ElyMa_003318000</name>
</gene>
<dbReference type="Proteomes" id="UP000762676">
    <property type="component" value="Unassembled WGS sequence"/>
</dbReference>
<evidence type="ECO:0000256" key="1">
    <source>
        <dbReference type="SAM" id="MobiDB-lite"/>
    </source>
</evidence>
<evidence type="ECO:0000313" key="3">
    <source>
        <dbReference type="Proteomes" id="UP000762676"/>
    </source>
</evidence>
<name>A0AAV4JF15_9GAST</name>
<feature type="compositionally biased region" description="Basic and acidic residues" evidence="1">
    <location>
        <begin position="1"/>
        <end position="10"/>
    </location>
</feature>
<protein>
    <submittedName>
        <fullName evidence="2">Uncharacterized protein</fullName>
    </submittedName>
</protein>
<feature type="region of interest" description="Disordered" evidence="1">
    <location>
        <begin position="1"/>
        <end position="31"/>
    </location>
</feature>
<reference evidence="2 3" key="1">
    <citation type="journal article" date="2021" name="Elife">
        <title>Chloroplast acquisition without the gene transfer in kleptoplastic sea slugs, Plakobranchus ocellatus.</title>
        <authorList>
            <person name="Maeda T."/>
            <person name="Takahashi S."/>
            <person name="Yoshida T."/>
            <person name="Shimamura S."/>
            <person name="Takaki Y."/>
            <person name="Nagai Y."/>
            <person name="Toyoda A."/>
            <person name="Suzuki Y."/>
            <person name="Arimoto A."/>
            <person name="Ishii H."/>
            <person name="Satoh N."/>
            <person name="Nishiyama T."/>
            <person name="Hasebe M."/>
            <person name="Maruyama T."/>
            <person name="Minagawa J."/>
            <person name="Obokata J."/>
            <person name="Shigenobu S."/>
        </authorList>
    </citation>
    <scope>NUCLEOTIDE SEQUENCE [LARGE SCALE GENOMIC DNA]</scope>
</reference>